<dbReference type="GO" id="GO:0006310">
    <property type="term" value="P:DNA recombination"/>
    <property type="evidence" value="ECO:0007669"/>
    <property type="project" value="UniProtKB-KW"/>
</dbReference>
<feature type="domain" description="Transposase putative helix-turn-helix" evidence="11">
    <location>
        <begin position="1"/>
        <end position="47"/>
    </location>
</feature>
<protein>
    <submittedName>
        <fullName evidence="12">Transposase</fullName>
    </submittedName>
</protein>
<comment type="similarity">
    <text evidence="2">In the N-terminal section; belongs to the transposase 2 family.</text>
</comment>
<comment type="caution">
    <text evidence="12">The sequence shown here is derived from an EMBL/GenBank/DDBJ whole genome shotgun (WGS) entry which is preliminary data.</text>
</comment>
<evidence type="ECO:0000256" key="2">
    <source>
        <dbReference type="ARBA" id="ARBA00011044"/>
    </source>
</evidence>
<sequence length="366" mass="42454">MTQRAYKYRFYPNKAQAEILEQTFGCVRFVYNRTLAYSQEQYEQGNKTNLSDWNKNLTALKKTPEFNWLKAVSSVPLQQTLRHLDKAFKAFFKSGFGYPKFKSKRNKQSACYMVNSFKWDAANQTFTLAKMERPLKIKWSRHFTGKPTSAYVSKTSTGKYFISILVNEDIQPLPKVNKTVGIDVGIKDLLVCSDNTTFGNPRTLQRFERKLARAQRQLAKKKKGSNNYRKQKLVIAKIHEKIANIRADYTHKLTTKLIRENQTICLESLRVKNMVKNKRLAKHILDANFGEIDRQFDYKATWYGRTISKIDQWFPSSKMCSGCGAIYEGKWSLAIREWICSCGQHNHRDHNASVNIEVEGLRLLAA</sequence>
<evidence type="ECO:0000256" key="7">
    <source>
        <dbReference type="ARBA" id="ARBA00023172"/>
    </source>
</evidence>
<dbReference type="GO" id="GO:0046872">
    <property type="term" value="F:metal ion binding"/>
    <property type="evidence" value="ECO:0007669"/>
    <property type="project" value="UniProtKB-KW"/>
</dbReference>
<evidence type="ECO:0000256" key="5">
    <source>
        <dbReference type="ARBA" id="ARBA00022833"/>
    </source>
</evidence>
<evidence type="ECO:0000313" key="13">
    <source>
        <dbReference type="Proteomes" id="UP000245362"/>
    </source>
</evidence>
<dbReference type="AlphaFoldDB" id="A0A2U3BDL2"/>
<dbReference type="Pfam" id="PF01385">
    <property type="entry name" value="OrfB_IS605"/>
    <property type="match status" value="1"/>
</dbReference>
<keyword evidence="8" id="KW-0175">Coiled coil</keyword>
<dbReference type="Pfam" id="PF12323">
    <property type="entry name" value="HTH_OrfB_IS605"/>
    <property type="match status" value="1"/>
</dbReference>
<feature type="coiled-coil region" evidence="8">
    <location>
        <begin position="204"/>
        <end position="231"/>
    </location>
</feature>
<accession>A0A2U3BDL2</accession>
<keyword evidence="7" id="KW-0233">DNA recombination</keyword>
<evidence type="ECO:0000256" key="6">
    <source>
        <dbReference type="ARBA" id="ARBA00023125"/>
    </source>
</evidence>
<dbReference type="InterPro" id="IPR021027">
    <property type="entry name" value="Transposase_put_HTH"/>
</dbReference>
<keyword evidence="3" id="KW-0815">Transposition</keyword>
<gene>
    <name evidence="12" type="ORF">DI392_00645</name>
</gene>
<reference evidence="12 13" key="1">
    <citation type="submission" date="2018-05" db="EMBL/GenBank/DDBJ databases">
        <title>Vibrio limimaris sp. nov., isolated from marine sediment.</title>
        <authorList>
            <person name="Li C.-M."/>
        </authorList>
    </citation>
    <scope>NUCLEOTIDE SEQUENCE [LARGE SCALE GENOMIC DNA]</scope>
    <source>
        <strain evidence="12 13">E4404</strain>
    </source>
</reference>
<evidence type="ECO:0000256" key="4">
    <source>
        <dbReference type="ARBA" id="ARBA00022723"/>
    </source>
</evidence>
<comment type="similarity">
    <text evidence="1">In the C-terminal section; belongs to the transposase 35 family.</text>
</comment>
<dbReference type="OrthoDB" id="6917293at2"/>
<keyword evidence="5" id="KW-0862">Zinc</keyword>
<keyword evidence="13" id="KW-1185">Reference proteome</keyword>
<keyword evidence="6" id="KW-0238">DNA-binding</keyword>
<dbReference type="Pfam" id="PF07282">
    <property type="entry name" value="Cas12f1-like_TNB"/>
    <property type="match status" value="1"/>
</dbReference>
<dbReference type="InterPro" id="IPR010095">
    <property type="entry name" value="Cas12f1-like_TNB"/>
</dbReference>
<name>A0A2U3BDL2_9VIBR</name>
<dbReference type="GO" id="GO:0003677">
    <property type="term" value="F:DNA binding"/>
    <property type="evidence" value="ECO:0007669"/>
    <property type="project" value="UniProtKB-KW"/>
</dbReference>
<dbReference type="InterPro" id="IPR001959">
    <property type="entry name" value="Transposase"/>
</dbReference>
<evidence type="ECO:0000259" key="9">
    <source>
        <dbReference type="Pfam" id="PF01385"/>
    </source>
</evidence>
<dbReference type="NCBIfam" id="NF040570">
    <property type="entry name" value="guided_TnpB"/>
    <property type="match status" value="1"/>
</dbReference>
<dbReference type="PANTHER" id="PTHR30405">
    <property type="entry name" value="TRANSPOSASE"/>
    <property type="match status" value="1"/>
</dbReference>
<evidence type="ECO:0000259" key="11">
    <source>
        <dbReference type="Pfam" id="PF12323"/>
    </source>
</evidence>
<dbReference type="RefSeq" id="WP_109317978.1">
    <property type="nucleotide sequence ID" value="NZ_QFWT01000001.1"/>
</dbReference>
<keyword evidence="4" id="KW-0479">Metal-binding</keyword>
<evidence type="ECO:0000256" key="1">
    <source>
        <dbReference type="ARBA" id="ARBA00008761"/>
    </source>
</evidence>
<dbReference type="GO" id="GO:0032196">
    <property type="term" value="P:transposition"/>
    <property type="evidence" value="ECO:0007669"/>
    <property type="project" value="UniProtKB-KW"/>
</dbReference>
<dbReference type="Proteomes" id="UP000245362">
    <property type="component" value="Unassembled WGS sequence"/>
</dbReference>
<dbReference type="EMBL" id="QFWT01000001">
    <property type="protein sequence ID" value="PWI34824.1"/>
    <property type="molecule type" value="Genomic_DNA"/>
</dbReference>
<evidence type="ECO:0000256" key="8">
    <source>
        <dbReference type="SAM" id="Coils"/>
    </source>
</evidence>
<proteinExistence type="inferred from homology"/>
<organism evidence="12 13">
    <name type="scientific">Vibrio albus</name>
    <dbReference type="NCBI Taxonomy" id="2200953"/>
    <lineage>
        <taxon>Bacteria</taxon>
        <taxon>Pseudomonadati</taxon>
        <taxon>Pseudomonadota</taxon>
        <taxon>Gammaproteobacteria</taxon>
        <taxon>Vibrionales</taxon>
        <taxon>Vibrionaceae</taxon>
        <taxon>Vibrio</taxon>
    </lineage>
</organism>
<dbReference type="InterPro" id="IPR051399">
    <property type="entry name" value="RNA-guided_DNA_endo/Transpos"/>
</dbReference>
<evidence type="ECO:0000313" key="12">
    <source>
        <dbReference type="EMBL" id="PWI34824.1"/>
    </source>
</evidence>
<feature type="domain" description="Probable transposase IS891/IS1136/IS1341" evidence="9">
    <location>
        <begin position="167"/>
        <end position="277"/>
    </location>
</feature>
<feature type="domain" description="Cas12f1-like TNB" evidence="10">
    <location>
        <begin position="289"/>
        <end position="356"/>
    </location>
</feature>
<evidence type="ECO:0000256" key="3">
    <source>
        <dbReference type="ARBA" id="ARBA00022578"/>
    </source>
</evidence>
<evidence type="ECO:0000259" key="10">
    <source>
        <dbReference type="Pfam" id="PF07282"/>
    </source>
</evidence>
<dbReference type="NCBIfam" id="TIGR01766">
    <property type="entry name" value="IS200/IS605 family accessory protein TnpB-like domain"/>
    <property type="match status" value="1"/>
</dbReference>
<dbReference type="PANTHER" id="PTHR30405:SF25">
    <property type="entry name" value="RNA-GUIDED DNA ENDONUCLEASE INSQ-RELATED"/>
    <property type="match status" value="1"/>
</dbReference>